<evidence type="ECO:0000313" key="2">
    <source>
        <dbReference type="Proteomes" id="UP001592531"/>
    </source>
</evidence>
<dbReference type="RefSeq" id="WP_380537495.1">
    <property type="nucleotide sequence ID" value="NZ_JBHFAB010000013.1"/>
</dbReference>
<proteinExistence type="predicted"/>
<evidence type="ECO:0000313" key="1">
    <source>
        <dbReference type="EMBL" id="MFC1418699.1"/>
    </source>
</evidence>
<comment type="caution">
    <text evidence="1">The sequence shown here is derived from an EMBL/GenBank/DDBJ whole genome shotgun (WGS) entry which is preliminary data.</text>
</comment>
<accession>A0ABV6VY66</accession>
<dbReference type="EMBL" id="JBHFAB010000013">
    <property type="protein sequence ID" value="MFC1418699.1"/>
    <property type="molecule type" value="Genomic_DNA"/>
</dbReference>
<gene>
    <name evidence="1" type="ORF">ACEZDE_18975</name>
</gene>
<keyword evidence="2" id="KW-1185">Reference proteome</keyword>
<protein>
    <submittedName>
        <fullName evidence="1">Uncharacterized protein</fullName>
    </submittedName>
</protein>
<name>A0ABV6VY66_9ACTN</name>
<dbReference type="Proteomes" id="UP001592531">
    <property type="component" value="Unassembled WGS sequence"/>
</dbReference>
<organism evidence="1 2">
    <name type="scientific">Streptacidiphilus cavernicola</name>
    <dbReference type="NCBI Taxonomy" id="3342716"/>
    <lineage>
        <taxon>Bacteria</taxon>
        <taxon>Bacillati</taxon>
        <taxon>Actinomycetota</taxon>
        <taxon>Actinomycetes</taxon>
        <taxon>Kitasatosporales</taxon>
        <taxon>Streptomycetaceae</taxon>
        <taxon>Streptacidiphilus</taxon>
    </lineage>
</organism>
<reference evidence="1 2" key="1">
    <citation type="submission" date="2024-09" db="EMBL/GenBank/DDBJ databases">
        <authorList>
            <person name="Lee S.D."/>
        </authorList>
    </citation>
    <scope>NUCLEOTIDE SEQUENCE [LARGE SCALE GENOMIC DNA]</scope>
    <source>
        <strain evidence="1 2">N8-3</strain>
    </source>
</reference>
<sequence>MNAPLLGRTNPGYRRECGHTRNGCTCFWFNGQAGAKAKRLRRRQARKREAAVVRRNFLGL</sequence>